<dbReference type="SUPFAM" id="SSF54523">
    <property type="entry name" value="Pili subunits"/>
    <property type="match status" value="1"/>
</dbReference>
<evidence type="ECO:0000256" key="4">
    <source>
        <dbReference type="ARBA" id="ARBA00022481"/>
    </source>
</evidence>
<keyword evidence="5" id="KW-0997">Cell inner membrane</keyword>
<dbReference type="InterPro" id="IPR045584">
    <property type="entry name" value="Pilin-like"/>
</dbReference>
<accession>A0ABN1LA87</accession>
<dbReference type="Pfam" id="PF07963">
    <property type="entry name" value="N_methyl"/>
    <property type="match status" value="1"/>
</dbReference>
<comment type="subcellular location">
    <subcellularLocation>
        <location evidence="1">Cell inner membrane</location>
        <topology evidence="1">Single-pass membrane protein</topology>
    </subcellularLocation>
</comment>
<name>A0ABN1LA87_9GAMM</name>
<keyword evidence="3" id="KW-1003">Cell membrane</keyword>
<dbReference type="InterPro" id="IPR012902">
    <property type="entry name" value="N_methyl_site"/>
</dbReference>
<keyword evidence="14" id="KW-1185">Reference proteome</keyword>
<evidence type="ECO:0000256" key="10">
    <source>
        <dbReference type="ARBA" id="ARBA00030775"/>
    </source>
</evidence>
<evidence type="ECO:0000256" key="11">
    <source>
        <dbReference type="SAM" id="Phobius"/>
    </source>
</evidence>
<dbReference type="EMBL" id="BAAAFA010000011">
    <property type="protein sequence ID" value="GAA0822362.1"/>
    <property type="molecule type" value="Genomic_DNA"/>
</dbReference>
<reference evidence="13 14" key="1">
    <citation type="journal article" date="2019" name="Int. J. Syst. Evol. Microbiol.">
        <title>The Global Catalogue of Microorganisms (GCM) 10K type strain sequencing project: providing services to taxonomists for standard genome sequencing and annotation.</title>
        <authorList>
            <consortium name="The Broad Institute Genomics Platform"/>
            <consortium name="The Broad Institute Genome Sequencing Center for Infectious Disease"/>
            <person name="Wu L."/>
            <person name="Ma J."/>
        </authorList>
    </citation>
    <scope>NUCLEOTIDE SEQUENCE [LARGE SCALE GENOMIC DNA]</scope>
    <source>
        <strain evidence="13 14">JCM 15608</strain>
    </source>
</reference>
<evidence type="ECO:0000256" key="7">
    <source>
        <dbReference type="ARBA" id="ARBA00022989"/>
    </source>
</evidence>
<dbReference type="InterPro" id="IPR022346">
    <property type="entry name" value="T2SS_GspH"/>
</dbReference>
<sequence length="155" mass="16758">MQYQNKYQDKVNQKQGGFTLIELLFTVAVIGILASVALPSWSAQMKRERLVSNANQLHSVFKFARSEAAKRDTAIVLNENSGDWQVILSGNTLQAFSPSHSTISVSGLVDLNITASGETGGGTFLIQDGDTDTVDYCLTVLPSGQSFLVNNNVCL</sequence>
<evidence type="ECO:0000313" key="13">
    <source>
        <dbReference type="EMBL" id="GAA0822362.1"/>
    </source>
</evidence>
<comment type="similarity">
    <text evidence="9">Belongs to the GSP H family.</text>
</comment>
<protein>
    <recommendedName>
        <fullName evidence="2">Type II secretion system protein H</fullName>
    </recommendedName>
    <alternativeName>
        <fullName evidence="10">General secretion pathway protein H</fullName>
    </alternativeName>
</protein>
<evidence type="ECO:0000256" key="9">
    <source>
        <dbReference type="ARBA" id="ARBA00025772"/>
    </source>
</evidence>
<dbReference type="NCBIfam" id="TIGR02532">
    <property type="entry name" value="IV_pilin_GFxxxE"/>
    <property type="match status" value="1"/>
</dbReference>
<evidence type="ECO:0000256" key="2">
    <source>
        <dbReference type="ARBA" id="ARBA00021549"/>
    </source>
</evidence>
<evidence type="ECO:0000259" key="12">
    <source>
        <dbReference type="Pfam" id="PF12019"/>
    </source>
</evidence>
<dbReference type="RefSeq" id="WP_343818595.1">
    <property type="nucleotide sequence ID" value="NZ_BAAAFA010000011.1"/>
</dbReference>
<dbReference type="Proteomes" id="UP001500021">
    <property type="component" value="Unassembled WGS sequence"/>
</dbReference>
<evidence type="ECO:0000256" key="5">
    <source>
        <dbReference type="ARBA" id="ARBA00022519"/>
    </source>
</evidence>
<gene>
    <name evidence="13" type="ORF">GCM10009111_30570</name>
</gene>
<dbReference type="PROSITE" id="PS00409">
    <property type="entry name" value="PROKAR_NTER_METHYL"/>
    <property type="match status" value="1"/>
</dbReference>
<keyword evidence="7 11" id="KW-1133">Transmembrane helix</keyword>
<evidence type="ECO:0000313" key="14">
    <source>
        <dbReference type="Proteomes" id="UP001500021"/>
    </source>
</evidence>
<feature type="transmembrane region" description="Helical" evidence="11">
    <location>
        <begin position="20"/>
        <end position="41"/>
    </location>
</feature>
<comment type="caution">
    <text evidence="13">The sequence shown here is derived from an EMBL/GenBank/DDBJ whole genome shotgun (WGS) entry which is preliminary data.</text>
</comment>
<proteinExistence type="inferred from homology"/>
<dbReference type="Pfam" id="PF12019">
    <property type="entry name" value="GspH"/>
    <property type="match status" value="1"/>
</dbReference>
<feature type="domain" description="General secretion pathway GspH" evidence="12">
    <location>
        <begin position="54"/>
        <end position="144"/>
    </location>
</feature>
<keyword evidence="4" id="KW-0488">Methylation</keyword>
<organism evidence="13 14">
    <name type="scientific">Colwellia asteriadis</name>
    <dbReference type="NCBI Taxonomy" id="517723"/>
    <lineage>
        <taxon>Bacteria</taxon>
        <taxon>Pseudomonadati</taxon>
        <taxon>Pseudomonadota</taxon>
        <taxon>Gammaproteobacteria</taxon>
        <taxon>Alteromonadales</taxon>
        <taxon>Colwelliaceae</taxon>
        <taxon>Colwellia</taxon>
    </lineage>
</organism>
<evidence type="ECO:0000256" key="3">
    <source>
        <dbReference type="ARBA" id="ARBA00022475"/>
    </source>
</evidence>
<keyword evidence="8 11" id="KW-0472">Membrane</keyword>
<evidence type="ECO:0000256" key="6">
    <source>
        <dbReference type="ARBA" id="ARBA00022692"/>
    </source>
</evidence>
<evidence type="ECO:0000256" key="8">
    <source>
        <dbReference type="ARBA" id="ARBA00023136"/>
    </source>
</evidence>
<keyword evidence="6 11" id="KW-0812">Transmembrane</keyword>
<evidence type="ECO:0000256" key="1">
    <source>
        <dbReference type="ARBA" id="ARBA00004377"/>
    </source>
</evidence>
<dbReference type="Gene3D" id="3.30.700.10">
    <property type="entry name" value="Glycoprotein, Type 4 Pilin"/>
    <property type="match status" value="1"/>
</dbReference>